<evidence type="ECO:0000313" key="3">
    <source>
        <dbReference type="Proteomes" id="UP000015241"/>
    </source>
</evidence>
<dbReference type="InParanoid" id="S8EM25"/>
<organism evidence="2 3">
    <name type="scientific">Fomitopsis schrenkii</name>
    <name type="common">Brown rot fungus</name>
    <dbReference type="NCBI Taxonomy" id="2126942"/>
    <lineage>
        <taxon>Eukaryota</taxon>
        <taxon>Fungi</taxon>
        <taxon>Dikarya</taxon>
        <taxon>Basidiomycota</taxon>
        <taxon>Agaricomycotina</taxon>
        <taxon>Agaricomycetes</taxon>
        <taxon>Polyporales</taxon>
        <taxon>Fomitopsis</taxon>
    </lineage>
</organism>
<dbReference type="OrthoDB" id="3141012at2759"/>
<evidence type="ECO:0000256" key="1">
    <source>
        <dbReference type="SAM" id="MobiDB-lite"/>
    </source>
</evidence>
<gene>
    <name evidence="2" type="ORF">FOMPIDRAFT_1045249</name>
</gene>
<name>S8EM25_FOMSC</name>
<dbReference type="EMBL" id="KE504124">
    <property type="protein sequence ID" value="EPT05188.1"/>
    <property type="molecule type" value="Genomic_DNA"/>
</dbReference>
<dbReference type="Proteomes" id="UP000015241">
    <property type="component" value="Unassembled WGS sequence"/>
</dbReference>
<reference evidence="2 3" key="1">
    <citation type="journal article" date="2012" name="Science">
        <title>The Paleozoic origin of enzymatic lignin decomposition reconstructed from 31 fungal genomes.</title>
        <authorList>
            <person name="Floudas D."/>
            <person name="Binder M."/>
            <person name="Riley R."/>
            <person name="Barry K."/>
            <person name="Blanchette R.A."/>
            <person name="Henrissat B."/>
            <person name="Martinez A.T."/>
            <person name="Otillar R."/>
            <person name="Spatafora J.W."/>
            <person name="Yadav J.S."/>
            <person name="Aerts A."/>
            <person name="Benoit I."/>
            <person name="Boyd A."/>
            <person name="Carlson A."/>
            <person name="Copeland A."/>
            <person name="Coutinho P.M."/>
            <person name="de Vries R.P."/>
            <person name="Ferreira P."/>
            <person name="Findley K."/>
            <person name="Foster B."/>
            <person name="Gaskell J."/>
            <person name="Glotzer D."/>
            <person name="Gorecki P."/>
            <person name="Heitman J."/>
            <person name="Hesse C."/>
            <person name="Hori C."/>
            <person name="Igarashi K."/>
            <person name="Jurgens J.A."/>
            <person name="Kallen N."/>
            <person name="Kersten P."/>
            <person name="Kohler A."/>
            <person name="Kuees U."/>
            <person name="Kumar T.K.A."/>
            <person name="Kuo A."/>
            <person name="LaButti K."/>
            <person name="Larrondo L.F."/>
            <person name="Lindquist E."/>
            <person name="Ling A."/>
            <person name="Lombard V."/>
            <person name="Lucas S."/>
            <person name="Lundell T."/>
            <person name="Martin R."/>
            <person name="McLaughlin D.J."/>
            <person name="Morgenstern I."/>
            <person name="Morin E."/>
            <person name="Murat C."/>
            <person name="Nagy L.G."/>
            <person name="Nolan M."/>
            <person name="Ohm R.A."/>
            <person name="Patyshakuliyeva A."/>
            <person name="Rokas A."/>
            <person name="Ruiz-Duenas F.J."/>
            <person name="Sabat G."/>
            <person name="Salamov A."/>
            <person name="Samejima M."/>
            <person name="Schmutz J."/>
            <person name="Slot J.C."/>
            <person name="St John F."/>
            <person name="Stenlid J."/>
            <person name="Sun H."/>
            <person name="Sun S."/>
            <person name="Syed K."/>
            <person name="Tsang A."/>
            <person name="Wiebenga A."/>
            <person name="Young D."/>
            <person name="Pisabarro A."/>
            <person name="Eastwood D.C."/>
            <person name="Martin F."/>
            <person name="Cullen D."/>
            <person name="Grigoriev I.V."/>
            <person name="Hibbett D.S."/>
        </authorList>
    </citation>
    <scope>NUCLEOTIDE SEQUENCE</scope>
    <source>
        <strain evidence="3">FP-58527</strain>
    </source>
</reference>
<dbReference type="eggNOG" id="ENOG502RQPY">
    <property type="taxonomic scope" value="Eukaryota"/>
</dbReference>
<feature type="compositionally biased region" description="Polar residues" evidence="1">
    <location>
        <begin position="431"/>
        <end position="443"/>
    </location>
</feature>
<keyword evidence="3" id="KW-1185">Reference proteome</keyword>
<protein>
    <submittedName>
        <fullName evidence="2">Uncharacterized protein</fullName>
    </submittedName>
</protein>
<dbReference type="AlphaFoldDB" id="S8EM25"/>
<sequence length="588" mass="64484">MPTISSSSAIRTSNGHFSLALRARHFLVVGTASENARSIKARLPADVDVILASDLVIALSGVVDSVRIPGHVIQQSAVARHILEHLRVNAGQLGISLASNIYVDQEDGRAKFSLSSSRPLRAGTEMACLRLVSIDVELVCKTSSRGESNSSEAASLFSGQAYLPLFSALDGVMDKFVSNDLARKYPLIFGPWREKLDAEARLYPSLSCSLLNIAKSSSDPSVKRRLRRAFKSQRTSHITRTMQSLHHLLGDDEGGQEITAMDDSTLVSYSLESLYRRGVRPAVFKARSRTAKTALEDEDEDTQMFDLSAHPLRCLPSNIMEDLDNERTMDFSASSDDDAWLELADDQRESDLWSPPGFITFTDAAEEDYLDSIDLWDEDAAGYESSAPESLFCDATFSSSQSTLLDPLGSDEEACRMSLYPITAPGETRPRSSQQSSEPNSEVTAVYETGLNAWSPPDLFHQRHNAQATNAEEPLHTDRDVLLDSDDDGFFSGDAMTATRTSCRDQSPPTGRFGCKGFNLMALDGDDRMYDDASDYLLLDEQDTKDTLNQCLESAYGLELPHLSSCDITISELGNGDLYDPGILSDGE</sequence>
<proteinExistence type="predicted"/>
<evidence type="ECO:0000313" key="2">
    <source>
        <dbReference type="EMBL" id="EPT05188.1"/>
    </source>
</evidence>
<feature type="region of interest" description="Disordered" evidence="1">
    <location>
        <begin position="422"/>
        <end position="444"/>
    </location>
</feature>
<dbReference type="STRING" id="743788.S8EM25"/>
<dbReference type="HOGENOM" id="CLU_463828_0_0_1"/>
<accession>S8EM25</accession>